<organism evidence="8 9">
    <name type="scientific">Bacteroides ovatus</name>
    <dbReference type="NCBI Taxonomy" id="28116"/>
    <lineage>
        <taxon>Bacteria</taxon>
        <taxon>Pseudomonadati</taxon>
        <taxon>Bacteroidota</taxon>
        <taxon>Bacteroidia</taxon>
        <taxon>Bacteroidales</taxon>
        <taxon>Bacteroidaceae</taxon>
        <taxon>Bacteroides</taxon>
    </lineage>
</organism>
<feature type="binding site" evidence="7">
    <location>
        <position position="165"/>
    </location>
    <ligand>
        <name>FMN</name>
        <dbReference type="ChEBI" id="CHEBI:58210"/>
    </ligand>
</feature>
<dbReference type="SUPFAM" id="SSF51395">
    <property type="entry name" value="FMN-linked oxidoreductases"/>
    <property type="match status" value="1"/>
</dbReference>
<dbReference type="Pfam" id="PF01207">
    <property type="entry name" value="Dus"/>
    <property type="match status" value="1"/>
</dbReference>
<keyword evidence="4 5" id="KW-0560">Oxidoreductase</keyword>
<dbReference type="InterPro" id="IPR013785">
    <property type="entry name" value="Aldolase_TIM"/>
</dbReference>
<evidence type="ECO:0000256" key="6">
    <source>
        <dbReference type="PIRSR" id="PIRSR006621-1"/>
    </source>
</evidence>
<dbReference type="Gene3D" id="3.20.20.70">
    <property type="entry name" value="Aldolase class I"/>
    <property type="match status" value="1"/>
</dbReference>
<keyword evidence="1 5" id="KW-0285">Flavoprotein</keyword>
<dbReference type="PANTHER" id="PTHR45846">
    <property type="entry name" value="TRNA-DIHYDROURIDINE(47) SYNTHASE [NAD(P)(+)]-LIKE"/>
    <property type="match status" value="1"/>
</dbReference>
<keyword evidence="3 5" id="KW-0819">tRNA processing</keyword>
<evidence type="ECO:0000256" key="5">
    <source>
        <dbReference type="PIRNR" id="PIRNR006621"/>
    </source>
</evidence>
<feature type="binding site" evidence="7">
    <location>
        <position position="67"/>
    </location>
    <ligand>
        <name>FMN</name>
        <dbReference type="ChEBI" id="CHEBI:58210"/>
    </ligand>
</feature>
<gene>
    <name evidence="8" type="ORF">F3B98_23900</name>
</gene>
<dbReference type="Proteomes" id="UP000435985">
    <property type="component" value="Unassembled WGS sequence"/>
</dbReference>
<comment type="cofactor">
    <cofactor evidence="5 7">
        <name>FMN</name>
        <dbReference type="ChEBI" id="CHEBI:58210"/>
    </cofactor>
</comment>
<reference evidence="8 9" key="1">
    <citation type="journal article" date="2019" name="Nat. Med.">
        <title>A library of human gut bacterial isolates paired with longitudinal multiomics data enables mechanistic microbiome research.</title>
        <authorList>
            <person name="Poyet M."/>
            <person name="Groussin M."/>
            <person name="Gibbons S.M."/>
            <person name="Avila-Pacheco J."/>
            <person name="Jiang X."/>
            <person name="Kearney S.M."/>
            <person name="Perrotta A.R."/>
            <person name="Berdy B."/>
            <person name="Zhao S."/>
            <person name="Lieberman T.D."/>
            <person name="Swanson P.K."/>
            <person name="Smith M."/>
            <person name="Roesemann S."/>
            <person name="Alexander J.E."/>
            <person name="Rich S.A."/>
            <person name="Livny J."/>
            <person name="Vlamakis H."/>
            <person name="Clish C."/>
            <person name="Bullock K."/>
            <person name="Deik A."/>
            <person name="Scott J."/>
            <person name="Pierce K.A."/>
            <person name="Xavier R.J."/>
            <person name="Alm E.J."/>
        </authorList>
    </citation>
    <scope>NUCLEOTIDE SEQUENCE [LARGE SCALE GENOMIC DNA]</scope>
    <source>
        <strain evidence="8 9">BIOML-A14</strain>
    </source>
</reference>
<evidence type="ECO:0000256" key="3">
    <source>
        <dbReference type="ARBA" id="ARBA00022694"/>
    </source>
</evidence>
<evidence type="ECO:0000256" key="7">
    <source>
        <dbReference type="PIRSR" id="PIRSR006621-2"/>
    </source>
</evidence>
<dbReference type="AlphaFoldDB" id="A0A5N4ENW9"/>
<dbReference type="GO" id="GO:0050660">
    <property type="term" value="F:flavin adenine dinucleotide binding"/>
    <property type="evidence" value="ECO:0007669"/>
    <property type="project" value="InterPro"/>
</dbReference>
<evidence type="ECO:0000256" key="1">
    <source>
        <dbReference type="ARBA" id="ARBA00022630"/>
    </source>
</evidence>
<comment type="caution">
    <text evidence="8">The sequence shown here is derived from an EMBL/GenBank/DDBJ whole genome shotgun (WGS) entry which is preliminary data.</text>
</comment>
<evidence type="ECO:0000313" key="8">
    <source>
        <dbReference type="EMBL" id="KAA4661196.1"/>
    </source>
</evidence>
<dbReference type="PIRSF" id="PIRSF006621">
    <property type="entry name" value="Dus"/>
    <property type="match status" value="1"/>
</dbReference>
<evidence type="ECO:0000313" key="9">
    <source>
        <dbReference type="Proteomes" id="UP000435985"/>
    </source>
</evidence>
<comment type="function">
    <text evidence="5">Catalyzes the synthesis of 5,6-dihydrouridine (D), a modified base found in the D-loop of most tRNAs, via the reduction of the C5-C6 double bond in target uridines.</text>
</comment>
<feature type="binding site" evidence="7">
    <location>
        <begin position="221"/>
        <end position="222"/>
    </location>
    <ligand>
        <name>FMN</name>
        <dbReference type="ChEBI" id="CHEBI:58210"/>
    </ligand>
</feature>
<dbReference type="PANTHER" id="PTHR45846:SF1">
    <property type="entry name" value="TRNA-DIHYDROURIDINE(47) SYNTHASE [NAD(P)(+)]-LIKE"/>
    <property type="match status" value="1"/>
</dbReference>
<dbReference type="RefSeq" id="WP_120067619.1">
    <property type="nucleotide sequence ID" value="NZ_JAHYLR010000036.1"/>
</dbReference>
<feature type="active site" description="Proton donor" evidence="6">
    <location>
        <position position="97"/>
    </location>
</feature>
<dbReference type="InterPro" id="IPR001269">
    <property type="entry name" value="DUS_fam"/>
</dbReference>
<dbReference type="GO" id="GO:0003723">
    <property type="term" value="F:RNA binding"/>
    <property type="evidence" value="ECO:0007669"/>
    <property type="project" value="TreeGrafter"/>
</dbReference>
<evidence type="ECO:0000256" key="4">
    <source>
        <dbReference type="ARBA" id="ARBA00023002"/>
    </source>
</evidence>
<proteinExistence type="inferred from homology"/>
<comment type="similarity">
    <text evidence="5">Belongs to the dus family.</text>
</comment>
<evidence type="ECO:0000256" key="2">
    <source>
        <dbReference type="ARBA" id="ARBA00022643"/>
    </source>
</evidence>
<dbReference type="EC" id="1.3.1.-" evidence="5"/>
<protein>
    <recommendedName>
        <fullName evidence="5">tRNA-dihydrouridine synthase</fullName>
        <ecNumber evidence="5">1.3.1.-</ecNumber>
    </recommendedName>
</protein>
<dbReference type="EMBL" id="VWFO01000047">
    <property type="protein sequence ID" value="KAA4661196.1"/>
    <property type="molecule type" value="Genomic_DNA"/>
</dbReference>
<keyword evidence="2 5" id="KW-0288">FMN</keyword>
<dbReference type="GO" id="GO:0017150">
    <property type="term" value="F:tRNA dihydrouridine synthase activity"/>
    <property type="evidence" value="ECO:0007669"/>
    <property type="project" value="InterPro"/>
</dbReference>
<dbReference type="InterPro" id="IPR035587">
    <property type="entry name" value="DUS-like_FMN-bd"/>
</dbReference>
<accession>A0A5N4ENW9</accession>
<name>A0A5N4ENW9_BACOV</name>
<keyword evidence="7" id="KW-0547">Nucleotide-binding</keyword>
<dbReference type="CDD" id="cd02801">
    <property type="entry name" value="DUS_like_FMN"/>
    <property type="match status" value="1"/>
</dbReference>
<sequence>MQKTLPIHFAPLQGYTDVIYRNAHAACFGGIDTYYTPFVRLEKGSFRHRDIRGIEPGNNQVSHLIPQLIAPSTEKAEKILSLFIEKGYKEADINMGCPFPILTKRHNGSGILPYPEEVKELLNLVLKYPEISFSIKMRLGWENPDECLHLAPIINDLPLRQVTMHPRLGKQQYKGEVNLEGFSAFQEVCKHPLIYNGDIHSLEDIQRIQKQFPALAGIMIGRGLLANPALALEYKENRILTADEMREKFHSMHTSVYTQYAEQLEGGDEQLLNKMKTFWEYLTPQADRKLLKAIHKSGSLNKYNQAILAFFNQR</sequence>
<feature type="binding site" evidence="7">
    <location>
        <position position="136"/>
    </location>
    <ligand>
        <name>FMN</name>
        <dbReference type="ChEBI" id="CHEBI:58210"/>
    </ligand>
</feature>